<gene>
    <name evidence="2" type="ORF">DVH24_030108</name>
</gene>
<name>A0A498I0I9_MALDO</name>
<dbReference type="SUPFAM" id="SSF52058">
    <property type="entry name" value="L domain-like"/>
    <property type="match status" value="1"/>
</dbReference>
<proteinExistence type="predicted"/>
<dbReference type="EMBL" id="RDQH01000341">
    <property type="protein sequence ID" value="RXH75387.1"/>
    <property type="molecule type" value="Genomic_DNA"/>
</dbReference>
<comment type="caution">
    <text evidence="2">The sequence shown here is derived from an EMBL/GenBank/DDBJ whole genome shotgun (WGS) entry which is preliminary data.</text>
</comment>
<evidence type="ECO:0008006" key="4">
    <source>
        <dbReference type="Google" id="ProtNLM"/>
    </source>
</evidence>
<feature type="chain" id="PRO_5019846794" description="Leucine-rich repeat-containing N-terminal plant-type domain-containing protein" evidence="1">
    <location>
        <begin position="29"/>
        <end position="194"/>
    </location>
</feature>
<evidence type="ECO:0000256" key="1">
    <source>
        <dbReference type="SAM" id="SignalP"/>
    </source>
</evidence>
<feature type="signal peptide" evidence="1">
    <location>
        <begin position="1"/>
        <end position="28"/>
    </location>
</feature>
<dbReference type="AlphaFoldDB" id="A0A498I0I9"/>
<keyword evidence="1" id="KW-0732">Signal</keyword>
<dbReference type="PANTHER" id="PTHR48010:SF58">
    <property type="entry name" value="RECEPTOR PROTEIN KINASE-LIKE PROTEIN ZAR1"/>
    <property type="match status" value="1"/>
</dbReference>
<dbReference type="Pfam" id="PF13855">
    <property type="entry name" value="LRR_8"/>
    <property type="match status" value="1"/>
</dbReference>
<keyword evidence="3" id="KW-1185">Reference proteome</keyword>
<dbReference type="InterPro" id="IPR001611">
    <property type="entry name" value="Leu-rich_rpt"/>
</dbReference>
<dbReference type="InterPro" id="IPR032675">
    <property type="entry name" value="LRR_dom_sf"/>
</dbReference>
<dbReference type="PANTHER" id="PTHR48010">
    <property type="entry name" value="OS05G0588300 PROTEIN"/>
    <property type="match status" value="1"/>
</dbReference>
<organism evidence="2 3">
    <name type="scientific">Malus domestica</name>
    <name type="common">Apple</name>
    <name type="synonym">Pyrus malus</name>
    <dbReference type="NCBI Taxonomy" id="3750"/>
    <lineage>
        <taxon>Eukaryota</taxon>
        <taxon>Viridiplantae</taxon>
        <taxon>Streptophyta</taxon>
        <taxon>Embryophyta</taxon>
        <taxon>Tracheophyta</taxon>
        <taxon>Spermatophyta</taxon>
        <taxon>Magnoliopsida</taxon>
        <taxon>eudicotyledons</taxon>
        <taxon>Gunneridae</taxon>
        <taxon>Pentapetalae</taxon>
        <taxon>rosids</taxon>
        <taxon>fabids</taxon>
        <taxon>Rosales</taxon>
        <taxon>Rosaceae</taxon>
        <taxon>Amygdaloideae</taxon>
        <taxon>Maleae</taxon>
        <taxon>Malus</taxon>
    </lineage>
</organism>
<dbReference type="STRING" id="3750.A0A498I0I9"/>
<evidence type="ECO:0000313" key="3">
    <source>
        <dbReference type="Proteomes" id="UP000290289"/>
    </source>
</evidence>
<dbReference type="InterPro" id="IPR050994">
    <property type="entry name" value="At_inactive_RLKs"/>
</dbReference>
<dbReference type="Pfam" id="PF00560">
    <property type="entry name" value="LRR_1"/>
    <property type="match status" value="1"/>
</dbReference>
<sequence>MIYHTRVPATQLPLISNVLILLPCSAYAACDELDRDALLSLLFKALLNWFASDDCCFWDGITYDPLDHRRVIRLWLPKRGIFGVISSAITNLTRLTYLNLSHNSLLGSLPDDLLSSLPNLQVIDLSFNHLVGPFPPSSNGSSHLQIINLSSNFFNGTIPSSVLVPSISIFNVSNNSFSGSIPMSNHSSHTSLTF</sequence>
<accession>A0A498I0I9</accession>
<protein>
    <recommendedName>
        <fullName evidence="4">Leucine-rich repeat-containing N-terminal plant-type domain-containing protein</fullName>
    </recommendedName>
</protein>
<reference evidence="2 3" key="1">
    <citation type="submission" date="2018-10" db="EMBL/GenBank/DDBJ databases">
        <title>A high-quality apple genome assembly.</title>
        <authorList>
            <person name="Hu J."/>
        </authorList>
    </citation>
    <scope>NUCLEOTIDE SEQUENCE [LARGE SCALE GENOMIC DNA]</scope>
    <source>
        <strain evidence="3">cv. HFTH1</strain>
        <tissue evidence="2">Young leaf</tissue>
    </source>
</reference>
<evidence type="ECO:0000313" key="2">
    <source>
        <dbReference type="EMBL" id="RXH75387.1"/>
    </source>
</evidence>
<dbReference type="Gene3D" id="3.80.10.10">
    <property type="entry name" value="Ribonuclease Inhibitor"/>
    <property type="match status" value="2"/>
</dbReference>
<dbReference type="PRINTS" id="PR00019">
    <property type="entry name" value="LEURICHRPT"/>
</dbReference>
<dbReference type="Proteomes" id="UP000290289">
    <property type="component" value="Chromosome 15"/>
</dbReference>